<dbReference type="PANTHER" id="PTHR37741:SF1">
    <property type="entry name" value="TRANSMEMBRANE PROTEIN"/>
    <property type="match status" value="1"/>
</dbReference>
<feature type="compositionally biased region" description="Basic and acidic residues" evidence="1">
    <location>
        <begin position="39"/>
        <end position="51"/>
    </location>
</feature>
<keyword evidence="2" id="KW-0472">Membrane</keyword>
<evidence type="ECO:0000313" key="4">
    <source>
        <dbReference type="Proteomes" id="UP001055439"/>
    </source>
</evidence>
<keyword evidence="2" id="KW-1133">Transmembrane helix</keyword>
<keyword evidence="4" id="KW-1185">Reference proteome</keyword>
<keyword evidence="2" id="KW-0812">Transmembrane</keyword>
<evidence type="ECO:0000256" key="1">
    <source>
        <dbReference type="SAM" id="MobiDB-lite"/>
    </source>
</evidence>
<dbReference type="AlphaFoldDB" id="A0A9E7FKK1"/>
<name>A0A9E7FKK1_9LILI</name>
<feature type="region of interest" description="Disordered" evidence="1">
    <location>
        <begin position="1"/>
        <end position="51"/>
    </location>
</feature>
<proteinExistence type="predicted"/>
<dbReference type="Proteomes" id="UP001055439">
    <property type="component" value="Chromosome 4"/>
</dbReference>
<dbReference type="OrthoDB" id="1933396at2759"/>
<evidence type="ECO:0000256" key="2">
    <source>
        <dbReference type="SAM" id="Phobius"/>
    </source>
</evidence>
<gene>
    <name evidence="3" type="ORF">MUK42_30840</name>
</gene>
<feature type="transmembrane region" description="Helical" evidence="2">
    <location>
        <begin position="59"/>
        <end position="80"/>
    </location>
</feature>
<dbReference type="PANTHER" id="PTHR37741">
    <property type="entry name" value="TRANSMEMBRANE PROTEIN"/>
    <property type="match status" value="1"/>
</dbReference>
<organism evidence="3 4">
    <name type="scientific">Musa troglodytarum</name>
    <name type="common">fe'i banana</name>
    <dbReference type="NCBI Taxonomy" id="320322"/>
    <lineage>
        <taxon>Eukaryota</taxon>
        <taxon>Viridiplantae</taxon>
        <taxon>Streptophyta</taxon>
        <taxon>Embryophyta</taxon>
        <taxon>Tracheophyta</taxon>
        <taxon>Spermatophyta</taxon>
        <taxon>Magnoliopsida</taxon>
        <taxon>Liliopsida</taxon>
        <taxon>Zingiberales</taxon>
        <taxon>Musaceae</taxon>
        <taxon>Musa</taxon>
    </lineage>
</organism>
<evidence type="ECO:0000313" key="3">
    <source>
        <dbReference type="EMBL" id="URD95598.1"/>
    </source>
</evidence>
<protein>
    <submittedName>
        <fullName evidence="3">Uncharacterized protein</fullName>
    </submittedName>
</protein>
<accession>A0A9E7FKK1</accession>
<sequence>MAGDDPTFPAANAAEENDLGKPNEFPVDPISSDLATSKEPNKEEEAKARAGKCDLGSTLTSVLMISGAVIAAVGVAFFVTKKLKET</sequence>
<reference evidence="3" key="1">
    <citation type="submission" date="2022-05" db="EMBL/GenBank/DDBJ databases">
        <title>The Musa troglodytarum L. genome provides insights into the mechanism of non-climacteric behaviour and enrichment of carotenoids.</title>
        <authorList>
            <person name="Wang J."/>
        </authorList>
    </citation>
    <scope>NUCLEOTIDE SEQUENCE</scope>
    <source>
        <tissue evidence="3">Leaf</tissue>
    </source>
</reference>
<dbReference type="EMBL" id="CP097506">
    <property type="protein sequence ID" value="URD95598.1"/>
    <property type="molecule type" value="Genomic_DNA"/>
</dbReference>